<protein>
    <submittedName>
        <fullName evidence="2">Uncharacterized protein</fullName>
    </submittedName>
</protein>
<dbReference type="AlphaFoldDB" id="A0AAN6S331"/>
<dbReference type="EMBL" id="MU853834">
    <property type="protein sequence ID" value="KAK3938208.1"/>
    <property type="molecule type" value="Genomic_DNA"/>
</dbReference>
<evidence type="ECO:0000256" key="1">
    <source>
        <dbReference type="SAM" id="Phobius"/>
    </source>
</evidence>
<dbReference type="Proteomes" id="UP001303473">
    <property type="component" value="Unassembled WGS sequence"/>
</dbReference>
<keyword evidence="1" id="KW-0472">Membrane</keyword>
<organism evidence="2 3">
    <name type="scientific">Diplogelasinospora grovesii</name>
    <dbReference type="NCBI Taxonomy" id="303347"/>
    <lineage>
        <taxon>Eukaryota</taxon>
        <taxon>Fungi</taxon>
        <taxon>Dikarya</taxon>
        <taxon>Ascomycota</taxon>
        <taxon>Pezizomycotina</taxon>
        <taxon>Sordariomycetes</taxon>
        <taxon>Sordariomycetidae</taxon>
        <taxon>Sordariales</taxon>
        <taxon>Diplogelasinosporaceae</taxon>
        <taxon>Diplogelasinospora</taxon>
    </lineage>
</organism>
<accession>A0AAN6S331</accession>
<comment type="caution">
    <text evidence="2">The sequence shown here is derived from an EMBL/GenBank/DDBJ whole genome shotgun (WGS) entry which is preliminary data.</text>
</comment>
<keyword evidence="3" id="KW-1185">Reference proteome</keyword>
<evidence type="ECO:0000313" key="2">
    <source>
        <dbReference type="EMBL" id="KAK3938208.1"/>
    </source>
</evidence>
<keyword evidence="1" id="KW-1133">Transmembrane helix</keyword>
<sequence>MAHLFFLCLFCLSTSFSVIYLSFLSFLLLTFFVMEHIYMLVPLLFLFLFFFIDGKDNDCT</sequence>
<gene>
    <name evidence="2" type="ORF">QBC46DRAFT_168678</name>
</gene>
<keyword evidence="1" id="KW-0812">Transmembrane</keyword>
<reference evidence="3" key="1">
    <citation type="journal article" date="2023" name="Mol. Phylogenet. Evol.">
        <title>Genome-scale phylogeny and comparative genomics of the fungal order Sordariales.</title>
        <authorList>
            <person name="Hensen N."/>
            <person name="Bonometti L."/>
            <person name="Westerberg I."/>
            <person name="Brannstrom I.O."/>
            <person name="Guillou S."/>
            <person name="Cros-Aarteil S."/>
            <person name="Calhoun S."/>
            <person name="Haridas S."/>
            <person name="Kuo A."/>
            <person name="Mondo S."/>
            <person name="Pangilinan J."/>
            <person name="Riley R."/>
            <person name="LaButti K."/>
            <person name="Andreopoulos B."/>
            <person name="Lipzen A."/>
            <person name="Chen C."/>
            <person name="Yan M."/>
            <person name="Daum C."/>
            <person name="Ng V."/>
            <person name="Clum A."/>
            <person name="Steindorff A."/>
            <person name="Ohm R.A."/>
            <person name="Martin F."/>
            <person name="Silar P."/>
            <person name="Natvig D.O."/>
            <person name="Lalanne C."/>
            <person name="Gautier V."/>
            <person name="Ament-Velasquez S.L."/>
            <person name="Kruys A."/>
            <person name="Hutchinson M.I."/>
            <person name="Powell A.J."/>
            <person name="Barry K."/>
            <person name="Miller A.N."/>
            <person name="Grigoriev I.V."/>
            <person name="Debuchy R."/>
            <person name="Gladieux P."/>
            <person name="Hiltunen Thoren M."/>
            <person name="Johannesson H."/>
        </authorList>
    </citation>
    <scope>NUCLEOTIDE SEQUENCE [LARGE SCALE GENOMIC DNA]</scope>
    <source>
        <strain evidence="3">CBS 340.73</strain>
    </source>
</reference>
<proteinExistence type="predicted"/>
<name>A0AAN6S331_9PEZI</name>
<evidence type="ECO:0000313" key="3">
    <source>
        <dbReference type="Proteomes" id="UP001303473"/>
    </source>
</evidence>
<feature type="transmembrane region" description="Helical" evidence="1">
    <location>
        <begin position="27"/>
        <end position="52"/>
    </location>
</feature>